<keyword evidence="3" id="KW-0804">Transcription</keyword>
<evidence type="ECO:0000313" key="5">
    <source>
        <dbReference type="EMBL" id="OMG83443.1"/>
    </source>
</evidence>
<proteinExistence type="predicted"/>
<dbReference type="InterPro" id="IPR010982">
    <property type="entry name" value="Lambda_DNA-bd_dom_sf"/>
</dbReference>
<dbReference type="PANTHER" id="PTHR40661:SF3">
    <property type="entry name" value="FELS-1 PROPHAGE TRANSCRIPTIONAL REGULATOR"/>
    <property type="match status" value="1"/>
</dbReference>
<keyword evidence="1" id="KW-0805">Transcription regulation</keyword>
<feature type="domain" description="HTH cro/C1-type" evidence="4">
    <location>
        <begin position="7"/>
        <end position="60"/>
    </location>
</feature>
<dbReference type="RefSeq" id="WP_076413861.1">
    <property type="nucleotide sequence ID" value="NZ_AP028040.1"/>
</dbReference>
<keyword evidence="2" id="KW-0238">DNA-binding</keyword>
<accession>A0A1R1JQS9</accession>
<dbReference type="SMART" id="SM00530">
    <property type="entry name" value="HTH_XRE"/>
    <property type="match status" value="1"/>
</dbReference>
<dbReference type="InterPro" id="IPR039418">
    <property type="entry name" value="LexA-like"/>
</dbReference>
<dbReference type="GO" id="GO:0003677">
    <property type="term" value="F:DNA binding"/>
    <property type="evidence" value="ECO:0007669"/>
    <property type="project" value="UniProtKB-KW"/>
</dbReference>
<gene>
    <name evidence="5" type="ORF">BIZ92_12080</name>
</gene>
<dbReference type="Pfam" id="PF00717">
    <property type="entry name" value="Peptidase_S24"/>
    <property type="match status" value="1"/>
</dbReference>
<dbReference type="InterPro" id="IPR001387">
    <property type="entry name" value="Cro/C1-type_HTH"/>
</dbReference>
<evidence type="ECO:0000256" key="3">
    <source>
        <dbReference type="ARBA" id="ARBA00023163"/>
    </source>
</evidence>
<dbReference type="OrthoDB" id="9021722at2"/>
<evidence type="ECO:0000256" key="1">
    <source>
        <dbReference type="ARBA" id="ARBA00023015"/>
    </source>
</evidence>
<organism evidence="5 6">
    <name type="scientific">Alcaligenes xylosoxydans xylosoxydans</name>
    <name type="common">Achromobacter xylosoxidans</name>
    <dbReference type="NCBI Taxonomy" id="85698"/>
    <lineage>
        <taxon>Bacteria</taxon>
        <taxon>Pseudomonadati</taxon>
        <taxon>Pseudomonadota</taxon>
        <taxon>Betaproteobacteria</taxon>
        <taxon>Burkholderiales</taxon>
        <taxon>Alcaligenaceae</taxon>
        <taxon>Achromobacter</taxon>
    </lineage>
</organism>
<dbReference type="Gene3D" id="1.10.260.40">
    <property type="entry name" value="lambda repressor-like DNA-binding domains"/>
    <property type="match status" value="1"/>
</dbReference>
<dbReference type="InterPro" id="IPR015927">
    <property type="entry name" value="Peptidase_S24_S26A/B/C"/>
</dbReference>
<dbReference type="PANTHER" id="PTHR40661">
    <property type="match status" value="1"/>
</dbReference>
<dbReference type="InterPro" id="IPR036286">
    <property type="entry name" value="LexA/Signal_pep-like_sf"/>
</dbReference>
<dbReference type="PROSITE" id="PS50943">
    <property type="entry name" value="HTH_CROC1"/>
    <property type="match status" value="1"/>
</dbReference>
<reference evidence="5 6" key="1">
    <citation type="submission" date="2016-09" db="EMBL/GenBank/DDBJ databases">
        <title>Phylogenomics of Achromobacter.</title>
        <authorList>
            <person name="Jeukens J."/>
            <person name="Freschi L."/>
            <person name="Vincent A.T."/>
            <person name="Emond-Rheault J.-G."/>
            <person name="Kukavica-Ibrulj I."/>
            <person name="Charette S.J."/>
            <person name="Levesque R.C."/>
        </authorList>
    </citation>
    <scope>NUCLEOTIDE SEQUENCE [LARGE SCALE GENOMIC DNA]</scope>
    <source>
        <strain evidence="5 6">AUS488</strain>
    </source>
</reference>
<evidence type="ECO:0000259" key="4">
    <source>
        <dbReference type="PROSITE" id="PS50943"/>
    </source>
</evidence>
<dbReference type="Proteomes" id="UP000187251">
    <property type="component" value="Unassembled WGS sequence"/>
</dbReference>
<dbReference type="SUPFAM" id="SSF47413">
    <property type="entry name" value="lambda repressor-like DNA-binding domains"/>
    <property type="match status" value="1"/>
</dbReference>
<comment type="caution">
    <text evidence="5">The sequence shown here is derived from an EMBL/GenBank/DDBJ whole genome shotgun (WGS) entry which is preliminary data.</text>
</comment>
<name>A0A1R1JQS9_ALCXX</name>
<dbReference type="Gene3D" id="2.10.109.10">
    <property type="entry name" value="Umud Fragment, subunit A"/>
    <property type="match status" value="1"/>
</dbReference>
<evidence type="ECO:0000313" key="6">
    <source>
        <dbReference type="Proteomes" id="UP000187251"/>
    </source>
</evidence>
<dbReference type="CDD" id="cd00093">
    <property type="entry name" value="HTH_XRE"/>
    <property type="match status" value="1"/>
</dbReference>
<evidence type="ECO:0000256" key="2">
    <source>
        <dbReference type="ARBA" id="ARBA00023125"/>
    </source>
</evidence>
<sequence length="231" mass="25209">MALGKQIRHYRAALGLTLEQLEARTGVGVGTIAALEGRDSERSKYASRLAAGLGLTLEQLLDETAQYPPDVVLAHTGGASRADDGAAGDLRIPRFDTGGAMGAGVELRDQPGVIQSLRVSQEWLHKNLRHYTAAANLCVVTGFGDSMRPMYNPGDPLLVDLGVVKADVDGVFFFRVGNEGFIKRLQRIPSARGLLIRAKSENTKYDAWDITEDMDLQIFGRVLKVWRSEDL</sequence>
<protein>
    <submittedName>
        <fullName evidence="5">Repressor</fullName>
    </submittedName>
</protein>
<dbReference type="EMBL" id="MJMN01000024">
    <property type="protein sequence ID" value="OMG83443.1"/>
    <property type="molecule type" value="Genomic_DNA"/>
</dbReference>
<dbReference type="CDD" id="cd06529">
    <property type="entry name" value="S24_LexA-like"/>
    <property type="match status" value="1"/>
</dbReference>
<dbReference type="SUPFAM" id="SSF51306">
    <property type="entry name" value="LexA/Signal peptidase"/>
    <property type="match status" value="1"/>
</dbReference>
<dbReference type="AlphaFoldDB" id="A0A1R1JQS9"/>